<name>A0A845F5F0_9BACL</name>
<evidence type="ECO:0000313" key="1">
    <source>
        <dbReference type="EMBL" id="MYL65991.1"/>
    </source>
</evidence>
<evidence type="ECO:0008006" key="3">
    <source>
        <dbReference type="Google" id="ProtNLM"/>
    </source>
</evidence>
<evidence type="ECO:0000313" key="2">
    <source>
        <dbReference type="Proteomes" id="UP000447833"/>
    </source>
</evidence>
<accession>A0A845F5F0</accession>
<protein>
    <recommendedName>
        <fullName evidence="3">HNH endonuclease</fullName>
    </recommendedName>
</protein>
<sequence>MSNSNHFGECKLCFKHSELQESHIIPKFVGKWLKKTSSSGRIRNAVNPNVRIQDLSKEHLLCKECEQRFAIFEKRFAEQIFHPFHSENKKLFHYDKWLQKFIISLNWRVAISGINNMIPEGHDSFKELENTLETWRLFLLDQIDSPGSNKNHLIFVGITDLTDFNKIQPAPYNHFTNMRFLRSVFFGTVNDEHNRTFIYSSLGGIVFVSHIHPKSFIGWTNQTKVTKRGTLKTLQNNSDLLFGTFLGSLMARIDSHISNNISEKQNEIINRGILDDINKSLKSKSLGLIGQLSKQDQFSK</sequence>
<dbReference type="AlphaFoldDB" id="A0A845F5F0"/>
<dbReference type="EMBL" id="WMEY01000013">
    <property type="protein sequence ID" value="MYL65991.1"/>
    <property type="molecule type" value="Genomic_DNA"/>
</dbReference>
<organism evidence="1 2">
    <name type="scientific">Guptibacillus hwajinpoensis</name>
    <dbReference type="NCBI Taxonomy" id="208199"/>
    <lineage>
        <taxon>Bacteria</taxon>
        <taxon>Bacillati</taxon>
        <taxon>Bacillota</taxon>
        <taxon>Bacilli</taxon>
        <taxon>Bacillales</taxon>
        <taxon>Guptibacillaceae</taxon>
        <taxon>Guptibacillus</taxon>
    </lineage>
</organism>
<gene>
    <name evidence="1" type="ORF">GLW07_21875</name>
</gene>
<reference evidence="1 2" key="1">
    <citation type="submission" date="2019-11" db="EMBL/GenBank/DDBJ databases">
        <title>Genome sequences of 17 halophilic strains isolated from different environments.</title>
        <authorList>
            <person name="Furrow R.E."/>
        </authorList>
    </citation>
    <scope>NUCLEOTIDE SEQUENCE [LARGE SCALE GENOMIC DNA]</scope>
    <source>
        <strain evidence="1 2">22506_14_FS</strain>
    </source>
</reference>
<dbReference type="RefSeq" id="WP_160921673.1">
    <property type="nucleotide sequence ID" value="NZ_WMEY01000013.1"/>
</dbReference>
<comment type="caution">
    <text evidence="1">The sequence shown here is derived from an EMBL/GenBank/DDBJ whole genome shotgun (WGS) entry which is preliminary data.</text>
</comment>
<proteinExistence type="predicted"/>
<dbReference type="Proteomes" id="UP000447833">
    <property type="component" value="Unassembled WGS sequence"/>
</dbReference>